<evidence type="ECO:0000313" key="6">
    <source>
        <dbReference type="EMBL" id="MBB2181460.1"/>
    </source>
</evidence>
<keyword evidence="3" id="KW-0238">DNA-binding</keyword>
<evidence type="ECO:0000256" key="4">
    <source>
        <dbReference type="ARBA" id="ARBA00023163"/>
    </source>
</evidence>
<dbReference type="EMBL" id="JACEGA010000001">
    <property type="protein sequence ID" value="MBB2181460.1"/>
    <property type="molecule type" value="Genomic_DNA"/>
</dbReference>
<keyword evidence="7" id="KW-1185">Reference proteome</keyword>
<dbReference type="Gene3D" id="1.10.10.10">
    <property type="entry name" value="Winged helix-like DNA-binding domain superfamily/Winged helix DNA-binding domain"/>
    <property type="match status" value="1"/>
</dbReference>
<dbReference type="Pfam" id="PF03965">
    <property type="entry name" value="Penicillinase_R"/>
    <property type="match status" value="1"/>
</dbReference>
<gene>
    <name evidence="6" type="ORF">H0486_00950</name>
</gene>
<dbReference type="RefSeq" id="WP_228351240.1">
    <property type="nucleotide sequence ID" value="NZ_JACEGA010000001.1"/>
</dbReference>
<organism evidence="6 7">
    <name type="scientific">Variimorphobacter saccharofermentans</name>
    <dbReference type="NCBI Taxonomy" id="2755051"/>
    <lineage>
        <taxon>Bacteria</taxon>
        <taxon>Bacillati</taxon>
        <taxon>Bacillota</taxon>
        <taxon>Clostridia</taxon>
        <taxon>Lachnospirales</taxon>
        <taxon>Lachnospiraceae</taxon>
        <taxon>Variimorphobacter</taxon>
    </lineage>
</organism>
<evidence type="ECO:0000313" key="7">
    <source>
        <dbReference type="Proteomes" id="UP000574276"/>
    </source>
</evidence>
<dbReference type="AlphaFoldDB" id="A0A839JVF6"/>
<dbReference type="InterPro" id="IPR036388">
    <property type="entry name" value="WH-like_DNA-bd_sf"/>
</dbReference>
<dbReference type="GO" id="GO:0045892">
    <property type="term" value="P:negative regulation of DNA-templated transcription"/>
    <property type="evidence" value="ECO:0007669"/>
    <property type="project" value="InterPro"/>
</dbReference>
<accession>A0A839JVF6</accession>
<comment type="caution">
    <text evidence="6">The sequence shown here is derived from an EMBL/GenBank/DDBJ whole genome shotgun (WGS) entry which is preliminary data.</text>
</comment>
<comment type="similarity">
    <text evidence="1">Belongs to the BlaI transcriptional regulatory family.</text>
</comment>
<dbReference type="InterPro" id="IPR005650">
    <property type="entry name" value="BlaI_family"/>
</dbReference>
<evidence type="ECO:0000256" key="3">
    <source>
        <dbReference type="ARBA" id="ARBA00023125"/>
    </source>
</evidence>
<dbReference type="InterPro" id="IPR036390">
    <property type="entry name" value="WH_DNA-bd_sf"/>
</dbReference>
<sequence>MKKEEINNKQTRPIQGNHLSDDVTGTSRNIQTKLPETEYEVMSAIWRNTPPVTTTMLMNQIGNDKGWKLQTLVTLLNRLIDRGFLRSEKAGKERTYYPCIPQEEYIRFETALFVERYHENSLIQLVNAFSGSNKLSAEEIKELSEWLKEQEGK</sequence>
<reference evidence="6 7" key="1">
    <citation type="submission" date="2020-07" db="EMBL/GenBank/DDBJ databases">
        <title>Characterization and genome sequencing of isolate MD1, a novel member within the family Lachnospiraceae.</title>
        <authorList>
            <person name="Rettenmaier R."/>
            <person name="Di Bello L."/>
            <person name="Zinser C."/>
            <person name="Scheitz K."/>
            <person name="Liebl W."/>
            <person name="Zverlov V."/>
        </authorList>
    </citation>
    <scope>NUCLEOTIDE SEQUENCE [LARGE SCALE GENOMIC DNA]</scope>
    <source>
        <strain evidence="6 7">MD1</strain>
    </source>
</reference>
<keyword evidence="4" id="KW-0804">Transcription</keyword>
<evidence type="ECO:0000256" key="1">
    <source>
        <dbReference type="ARBA" id="ARBA00011046"/>
    </source>
</evidence>
<name>A0A839JVF6_9FIRM</name>
<dbReference type="SUPFAM" id="SSF46785">
    <property type="entry name" value="Winged helix' DNA-binding domain"/>
    <property type="match status" value="1"/>
</dbReference>
<evidence type="ECO:0000256" key="2">
    <source>
        <dbReference type="ARBA" id="ARBA00023015"/>
    </source>
</evidence>
<protein>
    <submittedName>
        <fullName evidence="6">BlaI/MecI/CopY family transcriptional regulator</fullName>
    </submittedName>
</protein>
<keyword evidence="2" id="KW-0805">Transcription regulation</keyword>
<dbReference type="Proteomes" id="UP000574276">
    <property type="component" value="Unassembled WGS sequence"/>
</dbReference>
<feature type="compositionally biased region" description="Polar residues" evidence="5">
    <location>
        <begin position="8"/>
        <end position="29"/>
    </location>
</feature>
<proteinExistence type="inferred from homology"/>
<feature type="region of interest" description="Disordered" evidence="5">
    <location>
        <begin position="1"/>
        <end position="29"/>
    </location>
</feature>
<dbReference type="GO" id="GO:0003677">
    <property type="term" value="F:DNA binding"/>
    <property type="evidence" value="ECO:0007669"/>
    <property type="project" value="UniProtKB-KW"/>
</dbReference>
<dbReference type="Gene3D" id="1.10.4040.10">
    <property type="entry name" value="Penicillinase repressor domain"/>
    <property type="match status" value="1"/>
</dbReference>
<evidence type="ECO:0000256" key="5">
    <source>
        <dbReference type="SAM" id="MobiDB-lite"/>
    </source>
</evidence>